<proteinExistence type="inferred from homology"/>
<dbReference type="Pfam" id="PF09084">
    <property type="entry name" value="NMT1"/>
    <property type="match status" value="1"/>
</dbReference>
<dbReference type="PANTHER" id="PTHR30024">
    <property type="entry name" value="ALIPHATIC SULFONATES-BINDING PROTEIN-RELATED"/>
    <property type="match status" value="1"/>
</dbReference>
<evidence type="ECO:0000256" key="1">
    <source>
        <dbReference type="ARBA" id="ARBA00010742"/>
    </source>
</evidence>
<dbReference type="SMART" id="SM00062">
    <property type="entry name" value="PBPb"/>
    <property type="match status" value="1"/>
</dbReference>
<dbReference type="GeneID" id="35804700"/>
<comment type="caution">
    <text evidence="3">The sequence shown here is derived from an EMBL/GenBank/DDBJ whole genome shotgun (WGS) entry which is preliminary data.</text>
</comment>
<dbReference type="InterPro" id="IPR001638">
    <property type="entry name" value="Solute-binding_3/MltF_N"/>
</dbReference>
<organism evidence="3 4">
    <name type="scientific">Acetivibrio thermocellus AD2</name>
    <dbReference type="NCBI Taxonomy" id="1138384"/>
    <lineage>
        <taxon>Bacteria</taxon>
        <taxon>Bacillati</taxon>
        <taxon>Bacillota</taxon>
        <taxon>Clostridia</taxon>
        <taxon>Eubacteriales</taxon>
        <taxon>Oscillospiraceae</taxon>
        <taxon>Acetivibrio</taxon>
    </lineage>
</organism>
<dbReference type="SUPFAM" id="SSF53850">
    <property type="entry name" value="Periplasmic binding protein-like II"/>
    <property type="match status" value="1"/>
</dbReference>
<dbReference type="EMBL" id="PDBW01000001">
    <property type="protein sequence ID" value="PFH03629.1"/>
    <property type="molecule type" value="Genomic_DNA"/>
</dbReference>
<gene>
    <name evidence="3" type="ORF">M972_112441</name>
</gene>
<dbReference type="RefSeq" id="WP_003517353.1">
    <property type="nucleotide sequence ID" value="NZ_CP013828.1"/>
</dbReference>
<dbReference type="AlphaFoldDB" id="A0AB36TIB9"/>
<dbReference type="PROSITE" id="PS51257">
    <property type="entry name" value="PROKAR_LIPOPROTEIN"/>
    <property type="match status" value="1"/>
</dbReference>
<dbReference type="Gene3D" id="3.40.190.10">
    <property type="entry name" value="Periplasmic binding protein-like II"/>
    <property type="match status" value="2"/>
</dbReference>
<evidence type="ECO:0000313" key="3">
    <source>
        <dbReference type="EMBL" id="PFH03629.1"/>
    </source>
</evidence>
<feature type="domain" description="Solute-binding protein family 3/N-terminal" evidence="2">
    <location>
        <begin position="57"/>
        <end position="271"/>
    </location>
</feature>
<evidence type="ECO:0000259" key="2">
    <source>
        <dbReference type="SMART" id="SM00062"/>
    </source>
</evidence>
<accession>A0AB36TIB9</accession>
<evidence type="ECO:0000313" key="4">
    <source>
        <dbReference type="Proteomes" id="UP000223596"/>
    </source>
</evidence>
<name>A0AB36TIB9_ACETH</name>
<dbReference type="InterPro" id="IPR015168">
    <property type="entry name" value="SsuA/THI5"/>
</dbReference>
<sequence length="353" mass="39052">MKGFIKLISAVALFSIFIGLFSGCGRTNTGGTQDNGKTGTSSAEYKYGKIDIPGKDGSLCGAPIYIAYEKGFFKQEGFDVNLISADTETRKIGLNNGTIPIVNGDFQFFPSIENNVKVKVVDGLHYGCIKLIVPKDSPIQGVQDLRGKKISVDEIGGTPHQVASVWLEKNGISAKQEDGEVTFLPFSDGNLAVEALRKGEVDVAALWDPFGSVQEKTGNYRVILDISKDEPFAGKYCCFLYASEKLLDEKPEQVAALLRAYRAAQNWISENPEEAVDIIINGKYAQIEDRELAIKLIKSYQYPSYAEREKNKTQVRDNVYYFAEQLNQIGYLKTDPDTFTKNAYVEVDINLGL</sequence>
<comment type="similarity">
    <text evidence="1">Belongs to the bacterial solute-binding protein SsuA/TauA family.</text>
</comment>
<protein>
    <submittedName>
        <fullName evidence="3">NitT/TauT family transport system substrate-binding protein</fullName>
    </submittedName>
</protein>
<reference evidence="3 4" key="1">
    <citation type="submission" date="2017-09" db="EMBL/GenBank/DDBJ databases">
        <title>Evaluation of Pacific Biosciences Sequencing Technology to Finishing C. thermocellum Genome Sequences.</title>
        <authorList>
            <person name="Brown S."/>
        </authorList>
    </citation>
    <scope>NUCLEOTIDE SEQUENCE [LARGE SCALE GENOMIC DNA]</scope>
    <source>
        <strain evidence="3 4">AD2</strain>
    </source>
</reference>
<dbReference type="Proteomes" id="UP000223596">
    <property type="component" value="Unassembled WGS sequence"/>
</dbReference>